<dbReference type="EMBL" id="CAJPIN010043860">
    <property type="protein sequence ID" value="CAG2065511.1"/>
    <property type="molecule type" value="Genomic_DNA"/>
</dbReference>
<protein>
    <recommendedName>
        <fullName evidence="1">MGAT4 conserved region domain-containing protein</fullName>
    </recommendedName>
</protein>
<dbReference type="Proteomes" id="UP001153148">
    <property type="component" value="Unassembled WGS sequence"/>
</dbReference>
<dbReference type="InterPro" id="IPR006759">
    <property type="entry name" value="Glyco_transf_54"/>
</dbReference>
<accession>A0ABN7PCJ6</accession>
<dbReference type="InterPro" id="IPR057279">
    <property type="entry name" value="MGAT4"/>
</dbReference>
<comment type="caution">
    <text evidence="2">The sequence shown here is derived from an EMBL/GenBank/DDBJ whole genome shotgun (WGS) entry which is preliminary data.</text>
</comment>
<feature type="domain" description="MGAT4 conserved region" evidence="1">
    <location>
        <begin position="55"/>
        <end position="229"/>
    </location>
</feature>
<dbReference type="Pfam" id="PF04666">
    <property type="entry name" value="MGAT4_cons"/>
    <property type="match status" value="1"/>
</dbReference>
<evidence type="ECO:0000259" key="1">
    <source>
        <dbReference type="Pfam" id="PF04666"/>
    </source>
</evidence>
<name>A0ABN7PCJ6_TIMPD</name>
<sequence>MQSYLLATLQNLVDSMSPEEAADSLIVVFVAEVGVTLLSGNNKSLDAVRGLQSKCVIYFPQVDQDYVLQVAKQIEEHRRVRRFQPQVESGLIEVISPPVSYYPDMESLQQTLGDPPERVRWRTKQNLDFAFLMMYAQPKATFYVQLEDDILAKKNFISIMKNYALQKIAEKSPWFVLEFCQLGFIGKMFKCVELPWLVQFFLMFYNDKPVDWLLDHLISTKICSLDKDSVSRGPFT</sequence>
<keyword evidence="3" id="KW-1185">Reference proteome</keyword>
<organism evidence="2 3">
    <name type="scientific">Timema podura</name>
    <name type="common">Walking stick</name>
    <dbReference type="NCBI Taxonomy" id="61482"/>
    <lineage>
        <taxon>Eukaryota</taxon>
        <taxon>Metazoa</taxon>
        <taxon>Ecdysozoa</taxon>
        <taxon>Arthropoda</taxon>
        <taxon>Hexapoda</taxon>
        <taxon>Insecta</taxon>
        <taxon>Pterygota</taxon>
        <taxon>Neoptera</taxon>
        <taxon>Polyneoptera</taxon>
        <taxon>Phasmatodea</taxon>
        <taxon>Timematodea</taxon>
        <taxon>Timematoidea</taxon>
        <taxon>Timematidae</taxon>
        <taxon>Timema</taxon>
    </lineage>
</organism>
<gene>
    <name evidence="2" type="ORF">TPAB3V08_LOCUS12455</name>
</gene>
<proteinExistence type="predicted"/>
<reference evidence="2" key="1">
    <citation type="submission" date="2021-03" db="EMBL/GenBank/DDBJ databases">
        <authorList>
            <person name="Tran Van P."/>
        </authorList>
    </citation>
    <scope>NUCLEOTIDE SEQUENCE</scope>
</reference>
<evidence type="ECO:0000313" key="3">
    <source>
        <dbReference type="Proteomes" id="UP001153148"/>
    </source>
</evidence>
<dbReference type="PANTHER" id="PTHR12062:SF9">
    <property type="entry name" value="ALPHA-1,3-MANNOSYL-GLYCOPROTEIN 4-BETA-N-ACETYLGLUCOSAMINYLTRANSFERASE A, ISOFORM A"/>
    <property type="match status" value="1"/>
</dbReference>
<dbReference type="PANTHER" id="PTHR12062">
    <property type="entry name" value="N-ACETYLGLUCOSAMINYLTRANSFERASE VI"/>
    <property type="match status" value="1"/>
</dbReference>
<evidence type="ECO:0000313" key="2">
    <source>
        <dbReference type="EMBL" id="CAG2065511.1"/>
    </source>
</evidence>